<name>A0A226D156_FOLCA</name>
<organism evidence="2 3">
    <name type="scientific">Folsomia candida</name>
    <name type="common">Springtail</name>
    <dbReference type="NCBI Taxonomy" id="158441"/>
    <lineage>
        <taxon>Eukaryota</taxon>
        <taxon>Metazoa</taxon>
        <taxon>Ecdysozoa</taxon>
        <taxon>Arthropoda</taxon>
        <taxon>Hexapoda</taxon>
        <taxon>Collembola</taxon>
        <taxon>Entomobryomorpha</taxon>
        <taxon>Isotomoidea</taxon>
        <taxon>Isotomidae</taxon>
        <taxon>Proisotominae</taxon>
        <taxon>Folsomia</taxon>
    </lineage>
</organism>
<keyword evidence="1" id="KW-0732">Signal</keyword>
<protein>
    <recommendedName>
        <fullName evidence="4">Odorant receptor</fullName>
    </recommendedName>
</protein>
<dbReference type="AlphaFoldDB" id="A0A226D156"/>
<dbReference type="EMBL" id="LNIX01000039">
    <property type="protein sequence ID" value="OXA39322.1"/>
    <property type="molecule type" value="Genomic_DNA"/>
</dbReference>
<gene>
    <name evidence="2" type="ORF">Fcan01_25868</name>
</gene>
<proteinExistence type="predicted"/>
<feature type="chain" id="PRO_5012759311" description="Odorant receptor" evidence="1">
    <location>
        <begin position="21"/>
        <end position="370"/>
    </location>
</feature>
<accession>A0A226D156</accession>
<reference evidence="2 3" key="1">
    <citation type="submission" date="2015-12" db="EMBL/GenBank/DDBJ databases">
        <title>The genome of Folsomia candida.</title>
        <authorList>
            <person name="Faddeeva A."/>
            <person name="Derks M.F."/>
            <person name="Anvar Y."/>
            <person name="Smit S."/>
            <person name="Van Straalen N."/>
            <person name="Roelofs D."/>
        </authorList>
    </citation>
    <scope>NUCLEOTIDE SEQUENCE [LARGE SCALE GENOMIC DNA]</scope>
    <source>
        <strain evidence="2 3">VU population</strain>
        <tissue evidence="2">Whole body</tissue>
    </source>
</reference>
<evidence type="ECO:0000313" key="2">
    <source>
        <dbReference type="EMBL" id="OXA39322.1"/>
    </source>
</evidence>
<dbReference type="Proteomes" id="UP000198287">
    <property type="component" value="Unassembled WGS sequence"/>
</dbReference>
<evidence type="ECO:0000256" key="1">
    <source>
        <dbReference type="SAM" id="SignalP"/>
    </source>
</evidence>
<feature type="signal peptide" evidence="1">
    <location>
        <begin position="1"/>
        <end position="20"/>
    </location>
</feature>
<evidence type="ECO:0008006" key="4">
    <source>
        <dbReference type="Google" id="ProtNLM"/>
    </source>
</evidence>
<evidence type="ECO:0000313" key="3">
    <source>
        <dbReference type="Proteomes" id="UP000198287"/>
    </source>
</evidence>
<keyword evidence="3" id="KW-1185">Reference proteome</keyword>
<comment type="caution">
    <text evidence="2">The sequence shown here is derived from an EMBL/GenBank/DDBJ whole genome shotgun (WGS) entry which is preliminary data.</text>
</comment>
<sequence length="370" mass="41844">MNLITLEILFSLCIIPLKVSWEGENVTEVKGKMRRFVTRVLFLFQFARTAHFLAGFGLRMAGLQTGPSGEYGMSNQLLDLGWLFPLTSTIIYRFEYTRKLMETMKMINQAHHLEKDEEWEGMQTIYTTGFMGMAWQAFIFTGILGVFSIPVFAGMFSTSHACEPLFISWHLLACNSTTWKPFTSMENGTVLICGVAEALLWFQIAALAVFNNLGTMFYICLSIKMFMANAGNTTDATRSMEPYLTTVRHPSTPGWTCVLIIGWYTLLRFFGKVSMALYIMQFQIVLNGMIIVLTEFKSAGDVHDGSVNLLKTWVNSVGKDKKTMKLSKRRLRSCWPLKVKIGPINYFETGTPAEIGSFCVEQVINLILAE</sequence>